<proteinExistence type="predicted"/>
<gene>
    <name evidence="1" type="ORF">DIU24_03680</name>
</gene>
<name>A0A656PMZ7_UNCKA</name>
<sequence>MRNNSLMIIFGAFLLVIIGGGLFAILTKEGGGTAVSTNTVADKVTRPQITGTQETQVEDNLVPDGWKSYSNADLKFSINYPKNVFVQQGSCEKITEGSETSYRPKPAAIPVKIFEDADGIFIAPEYVYELTEPKTLNNVTYFGGCRKKPNTLSELKTTQKSWHVLAKTVPAKDDLEKFVKTQFGAGCSVGTMTSTAANNKVYDVKIEGDGLEMPETLCGINYIYVLKYVPEAKMVYTYNLGQAYSFSKDPGGSEYYDEEMNQSFHPIF</sequence>
<dbReference type="EMBL" id="DQFB01000004">
    <property type="protein sequence ID" value="HCQ40779.1"/>
    <property type="molecule type" value="Genomic_DNA"/>
</dbReference>
<evidence type="ECO:0000313" key="2">
    <source>
        <dbReference type="Proteomes" id="UP000262056"/>
    </source>
</evidence>
<dbReference type="Proteomes" id="UP000262056">
    <property type="component" value="Unassembled WGS sequence"/>
</dbReference>
<organism evidence="1 2">
    <name type="scientific">candidate division WWE3 bacterium</name>
    <dbReference type="NCBI Taxonomy" id="2053526"/>
    <lineage>
        <taxon>Bacteria</taxon>
        <taxon>Katanobacteria</taxon>
    </lineage>
</organism>
<accession>A0A656PMZ7</accession>
<reference evidence="1 2" key="1">
    <citation type="journal article" date="2018" name="Nat. Biotechnol.">
        <title>A standardized bacterial taxonomy based on genome phylogeny substantially revises the tree of life.</title>
        <authorList>
            <person name="Parks D.H."/>
            <person name="Chuvochina M."/>
            <person name="Waite D.W."/>
            <person name="Rinke C."/>
            <person name="Skarshewski A."/>
            <person name="Chaumeil P.A."/>
            <person name="Hugenholtz P."/>
        </authorList>
    </citation>
    <scope>NUCLEOTIDE SEQUENCE [LARGE SCALE GENOMIC DNA]</scope>
    <source>
        <strain evidence="1">UBA12021</strain>
    </source>
</reference>
<protein>
    <submittedName>
        <fullName evidence="1">Uncharacterized protein</fullName>
    </submittedName>
</protein>
<evidence type="ECO:0000313" key="1">
    <source>
        <dbReference type="EMBL" id="HCQ40779.1"/>
    </source>
</evidence>
<dbReference type="AlphaFoldDB" id="A0A656PMZ7"/>
<comment type="caution">
    <text evidence="1">The sequence shown here is derived from an EMBL/GenBank/DDBJ whole genome shotgun (WGS) entry which is preliminary data.</text>
</comment>